<dbReference type="Gene3D" id="3.80.10.10">
    <property type="entry name" value="Ribonuclease Inhibitor"/>
    <property type="match status" value="1"/>
</dbReference>
<reference evidence="4 5" key="1">
    <citation type="submission" date="2017-12" db="EMBL/GenBank/DDBJ databases">
        <title>High-resolution comparative analysis of great ape genomes.</title>
        <authorList>
            <person name="Pollen A."/>
            <person name="Hastie A."/>
            <person name="Hormozdiari F."/>
            <person name="Dougherty M."/>
            <person name="Liu R."/>
            <person name="Chaisson M."/>
            <person name="Hoppe E."/>
            <person name="Hill C."/>
            <person name="Pang A."/>
            <person name="Hillier L."/>
            <person name="Baker C."/>
            <person name="Armstrong J."/>
            <person name="Shendure J."/>
            <person name="Paten B."/>
            <person name="Wilson R."/>
            <person name="Chao H."/>
            <person name="Schneider V."/>
            <person name="Ventura M."/>
            <person name="Kronenberg Z."/>
            <person name="Murali S."/>
            <person name="Gordon D."/>
            <person name="Cantsilieris S."/>
            <person name="Munson K."/>
            <person name="Nelson B."/>
            <person name="Raja A."/>
            <person name="Underwood J."/>
            <person name="Diekhans M."/>
            <person name="Fiddes I."/>
            <person name="Haussler D."/>
            <person name="Eichler E."/>
        </authorList>
    </citation>
    <scope>NUCLEOTIDE SEQUENCE [LARGE SCALE GENOMIC DNA]</scope>
    <source>
        <strain evidence="4">Yerkes chimp pedigree #C0471</strain>
    </source>
</reference>
<organism evidence="4 5">
    <name type="scientific">Pan troglodytes</name>
    <name type="common">Chimpanzee</name>
    <dbReference type="NCBI Taxonomy" id="9598"/>
    <lineage>
        <taxon>Eukaryota</taxon>
        <taxon>Metazoa</taxon>
        <taxon>Chordata</taxon>
        <taxon>Craniata</taxon>
        <taxon>Vertebrata</taxon>
        <taxon>Euteleostomi</taxon>
        <taxon>Mammalia</taxon>
        <taxon>Eutheria</taxon>
        <taxon>Euarchontoglires</taxon>
        <taxon>Primates</taxon>
        <taxon>Haplorrhini</taxon>
        <taxon>Catarrhini</taxon>
        <taxon>Hominidae</taxon>
        <taxon>Pan</taxon>
    </lineage>
</organism>
<keyword evidence="3" id="KW-0732">Signal</keyword>
<evidence type="ECO:0000256" key="2">
    <source>
        <dbReference type="ARBA" id="ARBA00022737"/>
    </source>
</evidence>
<keyword evidence="2" id="KW-0677">Repeat</keyword>
<sequence length="109" mass="12090">MDFLLLGLCLYWLLRRPSGVVLCLLGACFQMLPAAPSGCPQLCRCEGRLLYCEALNLTEAPHNLSGLLGLSLRYNSLSELRAGQFTGLMQLTWLYLDHNHICSVQGDAF</sequence>
<dbReference type="PANTHER" id="PTHR45712:SF19">
    <property type="entry name" value="LEUCINE-RICH REPEAT TRANSMEMBRANE NEURONAL PROTEIN 2"/>
    <property type="match status" value="1"/>
</dbReference>
<dbReference type="Proteomes" id="UP000236370">
    <property type="component" value="Unassembled WGS sequence"/>
</dbReference>
<dbReference type="PANTHER" id="PTHR45712">
    <property type="entry name" value="AGAP008170-PA"/>
    <property type="match status" value="1"/>
</dbReference>
<protein>
    <submittedName>
        <fullName evidence="4">LRRTM1 isoform 7</fullName>
    </submittedName>
</protein>
<name>A0A2J8L5D6_PANTR</name>
<dbReference type="InterPro" id="IPR001611">
    <property type="entry name" value="Leu-rich_rpt"/>
</dbReference>
<accession>A0A2J8L5D6</accession>
<dbReference type="InterPro" id="IPR050333">
    <property type="entry name" value="SLRP"/>
</dbReference>
<evidence type="ECO:0000313" key="5">
    <source>
        <dbReference type="Proteomes" id="UP000236370"/>
    </source>
</evidence>
<evidence type="ECO:0000256" key="1">
    <source>
        <dbReference type="ARBA" id="ARBA00022614"/>
    </source>
</evidence>
<dbReference type="InterPro" id="IPR032675">
    <property type="entry name" value="LRR_dom_sf"/>
</dbReference>
<keyword evidence="1" id="KW-0433">Leucine-rich repeat</keyword>
<feature type="chain" id="PRO_5014324834" evidence="3">
    <location>
        <begin position="20"/>
        <end position="109"/>
    </location>
</feature>
<proteinExistence type="predicted"/>
<dbReference type="SUPFAM" id="SSF52058">
    <property type="entry name" value="L domain-like"/>
    <property type="match status" value="1"/>
</dbReference>
<gene>
    <name evidence="4" type="ORF">CK820_G0032428</name>
</gene>
<dbReference type="SMR" id="A0A2J8L5D6"/>
<evidence type="ECO:0000313" key="4">
    <source>
        <dbReference type="EMBL" id="PNI42480.1"/>
    </source>
</evidence>
<feature type="signal peptide" evidence="3">
    <location>
        <begin position="1"/>
        <end position="19"/>
    </location>
</feature>
<dbReference type="EMBL" id="NBAG03000309">
    <property type="protein sequence ID" value="PNI42480.1"/>
    <property type="molecule type" value="Genomic_DNA"/>
</dbReference>
<feature type="non-terminal residue" evidence="4">
    <location>
        <position position="109"/>
    </location>
</feature>
<dbReference type="AlphaFoldDB" id="A0A2J8L5D6"/>
<comment type="caution">
    <text evidence="4">The sequence shown here is derived from an EMBL/GenBank/DDBJ whole genome shotgun (WGS) entry which is preliminary data.</text>
</comment>
<dbReference type="Pfam" id="PF13855">
    <property type="entry name" value="LRR_8"/>
    <property type="match status" value="1"/>
</dbReference>
<evidence type="ECO:0000256" key="3">
    <source>
        <dbReference type="SAM" id="SignalP"/>
    </source>
</evidence>